<comment type="caution">
    <text evidence="2">The sequence shown here is derived from an EMBL/GenBank/DDBJ whole genome shotgun (WGS) entry which is preliminary data.</text>
</comment>
<keyword evidence="3" id="KW-1185">Reference proteome</keyword>
<dbReference type="SUPFAM" id="SSF50370">
    <property type="entry name" value="Ricin B-like lectins"/>
    <property type="match status" value="1"/>
</dbReference>
<dbReference type="AlphaFoldDB" id="A0A8H4R954"/>
<dbReference type="InterPro" id="IPR000772">
    <property type="entry name" value="Ricin_B_lectin"/>
</dbReference>
<evidence type="ECO:0000313" key="2">
    <source>
        <dbReference type="EMBL" id="KAF4625051.1"/>
    </source>
</evidence>
<dbReference type="EMBL" id="JAAMPI010001477">
    <property type="protein sequence ID" value="KAF4625051.1"/>
    <property type="molecule type" value="Genomic_DNA"/>
</dbReference>
<accession>A0A8H4R954</accession>
<dbReference type="Proteomes" id="UP000566819">
    <property type="component" value="Unassembled WGS sequence"/>
</dbReference>
<evidence type="ECO:0000259" key="1">
    <source>
        <dbReference type="Pfam" id="PF14200"/>
    </source>
</evidence>
<dbReference type="InterPro" id="IPR035992">
    <property type="entry name" value="Ricin_B-like_lectins"/>
</dbReference>
<name>A0A8H4R954_9HELO</name>
<reference evidence="2 3" key="1">
    <citation type="submission" date="2020-03" db="EMBL/GenBank/DDBJ databases">
        <title>Draft Genome Sequence of Cudoniella acicularis.</title>
        <authorList>
            <person name="Buettner E."/>
            <person name="Kellner H."/>
        </authorList>
    </citation>
    <scope>NUCLEOTIDE SEQUENCE [LARGE SCALE GENOMIC DNA]</scope>
    <source>
        <strain evidence="2 3">DSM 108380</strain>
    </source>
</reference>
<dbReference type="OrthoDB" id="4476188at2759"/>
<proteinExistence type="predicted"/>
<organism evidence="2 3">
    <name type="scientific">Cudoniella acicularis</name>
    <dbReference type="NCBI Taxonomy" id="354080"/>
    <lineage>
        <taxon>Eukaryota</taxon>
        <taxon>Fungi</taxon>
        <taxon>Dikarya</taxon>
        <taxon>Ascomycota</taxon>
        <taxon>Pezizomycotina</taxon>
        <taxon>Leotiomycetes</taxon>
        <taxon>Helotiales</taxon>
        <taxon>Tricladiaceae</taxon>
        <taxon>Cudoniella</taxon>
    </lineage>
</organism>
<sequence>MVFSGPGLYEIVLYQAPTLSLNSWGGTLNPGEVVKADTRSNPPPANGNAVWQIAAASGTGASTQYLIINAHSGYFLTATTANTIVSSQQRSPSDKSALWTITPATTNGYQVYTINSVTPALGQLNVDGSRNTVGTPILAWPTSTTDNTKFYFDPVAA</sequence>
<feature type="domain" description="Ricin B lectin" evidence="1">
    <location>
        <begin position="48"/>
        <end position="140"/>
    </location>
</feature>
<dbReference type="Pfam" id="PF14200">
    <property type="entry name" value="RicinB_lectin_2"/>
    <property type="match status" value="1"/>
</dbReference>
<protein>
    <recommendedName>
        <fullName evidence="1">Ricin B lectin domain-containing protein</fullName>
    </recommendedName>
</protein>
<gene>
    <name evidence="2" type="ORF">G7Y89_g13118</name>
</gene>
<dbReference type="Gene3D" id="2.80.10.50">
    <property type="match status" value="1"/>
</dbReference>
<evidence type="ECO:0000313" key="3">
    <source>
        <dbReference type="Proteomes" id="UP000566819"/>
    </source>
</evidence>